<sequence>MGQTQSLVYAVPVGEKKEGESHIYRNPTHINQLLDNFEGERTVQGMFLRACRLYPENRCIGKQITTGLNSRHYKYSTYKEVKQNAEYLGSGIINLNLIPKPEVFEDQQLKMIGVFSKNREEWLILDIANTFYGNTMIPLYETLGFESLPYIFEQTQLSTLFISESNAQTILKVSNYHSLKKIVCFDELNQEIIEKFNQRGIEVILYEQVIQAGKAKIHTYVQVSENNIFTFSYTSGTTGLPKGVMLRHKNFVSVSGGVVFQGVIANENDVYLSYLPLPHVLERFVVITLLGYGSTICMYGGDVQKINQDLQLVKPTLFMSVPRLYFRIYQVIKQKFEGLQGFQKKLCEQALSSKLYYLKNGGHVEHRFWDNLIFKKTKEALGGRVRYMLSGSAPMSSEVIDFLKCVICAPFIEGYGQTEGCGGSFITRAEDSISGHVGGVFPNIEFKVIDVPEMNYHSTDINQQGQITPRGEICLRGNAIFAGYYKDIEKTKEMIDKDGWIHSGDVGVIKPNGALQIIDRVKNIFKLSQGEYIAPEKIEGIYTRVNGVTEAFVYGDSSKSYCIAIIVPDKQFVLNLGAQFGINQTFEELCQNDNIIKHFLEQITKQGKLEKLNGLENIKKLYLEPVSFVTHGLTSNTLKLMRHKAKAFFTVQINKLYLGSD</sequence>
<dbReference type="PANTHER" id="PTHR43272:SF33">
    <property type="entry name" value="AMP-BINDING DOMAIN-CONTAINING PROTEIN-RELATED"/>
    <property type="match status" value="1"/>
</dbReference>
<evidence type="ECO:0000259" key="3">
    <source>
        <dbReference type="Pfam" id="PF00501"/>
    </source>
</evidence>
<keyword evidence="5" id="KW-1185">Reference proteome</keyword>
<dbReference type="GO" id="GO:0004467">
    <property type="term" value="F:long-chain fatty acid-CoA ligase activity"/>
    <property type="evidence" value="ECO:0007669"/>
    <property type="project" value="TreeGrafter"/>
</dbReference>
<evidence type="ECO:0000256" key="1">
    <source>
        <dbReference type="ARBA" id="ARBA00022741"/>
    </source>
</evidence>
<dbReference type="Pfam" id="PF00501">
    <property type="entry name" value="AMP-binding"/>
    <property type="match status" value="1"/>
</dbReference>
<dbReference type="AlphaFoldDB" id="A0A8S1K2M9"/>
<evidence type="ECO:0000313" key="4">
    <source>
        <dbReference type="EMBL" id="CAD8049638.1"/>
    </source>
</evidence>
<dbReference type="InterPro" id="IPR020845">
    <property type="entry name" value="AMP-binding_CS"/>
</dbReference>
<feature type="domain" description="AMP-dependent synthetase/ligase" evidence="3">
    <location>
        <begin position="71"/>
        <end position="485"/>
    </location>
</feature>
<dbReference type="GO" id="GO:0005783">
    <property type="term" value="C:endoplasmic reticulum"/>
    <property type="evidence" value="ECO:0007669"/>
    <property type="project" value="TreeGrafter"/>
</dbReference>
<dbReference type="InterPro" id="IPR000873">
    <property type="entry name" value="AMP-dep_synth/lig_dom"/>
</dbReference>
<proteinExistence type="predicted"/>
<gene>
    <name evidence="4" type="ORF">PSON_ATCC_30995.1.T0040240</name>
</gene>
<reference evidence="4" key="1">
    <citation type="submission" date="2021-01" db="EMBL/GenBank/DDBJ databases">
        <authorList>
            <consortium name="Genoscope - CEA"/>
            <person name="William W."/>
        </authorList>
    </citation>
    <scope>NUCLEOTIDE SEQUENCE</scope>
</reference>
<keyword evidence="2" id="KW-0067">ATP-binding</keyword>
<protein>
    <recommendedName>
        <fullName evidence="3">AMP-dependent synthetase/ligase domain-containing protein</fullName>
    </recommendedName>
</protein>
<name>A0A8S1K2M9_9CILI</name>
<comment type="caution">
    <text evidence="4">The sequence shown here is derived from an EMBL/GenBank/DDBJ whole genome shotgun (WGS) entry which is preliminary data.</text>
</comment>
<organism evidence="4 5">
    <name type="scientific">Paramecium sonneborni</name>
    <dbReference type="NCBI Taxonomy" id="65129"/>
    <lineage>
        <taxon>Eukaryota</taxon>
        <taxon>Sar</taxon>
        <taxon>Alveolata</taxon>
        <taxon>Ciliophora</taxon>
        <taxon>Intramacronucleata</taxon>
        <taxon>Oligohymenophorea</taxon>
        <taxon>Peniculida</taxon>
        <taxon>Parameciidae</taxon>
        <taxon>Paramecium</taxon>
    </lineage>
</organism>
<evidence type="ECO:0000256" key="2">
    <source>
        <dbReference type="ARBA" id="ARBA00022840"/>
    </source>
</evidence>
<keyword evidence="1" id="KW-0547">Nucleotide-binding</keyword>
<dbReference type="PANTHER" id="PTHR43272">
    <property type="entry name" value="LONG-CHAIN-FATTY-ACID--COA LIGASE"/>
    <property type="match status" value="1"/>
</dbReference>
<dbReference type="GO" id="GO:0005524">
    <property type="term" value="F:ATP binding"/>
    <property type="evidence" value="ECO:0007669"/>
    <property type="project" value="UniProtKB-KW"/>
</dbReference>
<evidence type="ECO:0000313" key="5">
    <source>
        <dbReference type="Proteomes" id="UP000692954"/>
    </source>
</evidence>
<dbReference type="Proteomes" id="UP000692954">
    <property type="component" value="Unassembled WGS sequence"/>
</dbReference>
<dbReference type="OrthoDB" id="1700726at2759"/>
<dbReference type="EMBL" id="CAJJDN010000004">
    <property type="protein sequence ID" value="CAD8049638.1"/>
    <property type="molecule type" value="Genomic_DNA"/>
</dbReference>
<dbReference type="GO" id="GO:0016020">
    <property type="term" value="C:membrane"/>
    <property type="evidence" value="ECO:0007669"/>
    <property type="project" value="TreeGrafter"/>
</dbReference>
<accession>A0A8S1K2M9</accession>
<dbReference type="PROSITE" id="PS00455">
    <property type="entry name" value="AMP_BINDING"/>
    <property type="match status" value="1"/>
</dbReference>